<dbReference type="AlphaFoldDB" id="A0A1H9WVB9"/>
<dbReference type="InterPro" id="IPR003029">
    <property type="entry name" value="S1_domain"/>
</dbReference>
<gene>
    <name evidence="2" type="ORF">SAMN04487818_111239</name>
</gene>
<evidence type="ECO:0000259" key="1">
    <source>
        <dbReference type="PROSITE" id="PS50126"/>
    </source>
</evidence>
<dbReference type="STRING" id="155974.SAMN04487818_111239"/>
<reference evidence="3" key="1">
    <citation type="submission" date="2016-10" db="EMBL/GenBank/DDBJ databases">
        <authorList>
            <person name="Varghese N."/>
            <person name="Submissions S."/>
        </authorList>
    </citation>
    <scope>NUCLEOTIDE SEQUENCE [LARGE SCALE GENOMIC DNA]</scope>
    <source>
        <strain evidence="3">DSM 44260</strain>
    </source>
</reference>
<dbReference type="PROSITE" id="PS50126">
    <property type="entry name" value="S1"/>
    <property type="match status" value="1"/>
</dbReference>
<organism evidence="2 3">
    <name type="scientific">Actinokineospora terrae</name>
    <dbReference type="NCBI Taxonomy" id="155974"/>
    <lineage>
        <taxon>Bacteria</taxon>
        <taxon>Bacillati</taxon>
        <taxon>Actinomycetota</taxon>
        <taxon>Actinomycetes</taxon>
        <taxon>Pseudonocardiales</taxon>
        <taxon>Pseudonocardiaceae</taxon>
        <taxon>Actinokineospora</taxon>
    </lineage>
</organism>
<dbReference type="Proteomes" id="UP000199051">
    <property type="component" value="Unassembled WGS sequence"/>
</dbReference>
<proteinExistence type="predicted"/>
<evidence type="ECO:0000313" key="3">
    <source>
        <dbReference type="Proteomes" id="UP000199051"/>
    </source>
</evidence>
<dbReference type="Pfam" id="PF00575">
    <property type="entry name" value="S1"/>
    <property type="match status" value="1"/>
</dbReference>
<name>A0A1H9WVB9_9PSEU</name>
<dbReference type="EMBL" id="FOGI01000011">
    <property type="protein sequence ID" value="SES37637.1"/>
    <property type="molecule type" value="Genomic_DNA"/>
</dbReference>
<protein>
    <submittedName>
        <fullName evidence="2">S1 RNA binding domain-containing protein</fullName>
    </submittedName>
</protein>
<dbReference type="SUPFAM" id="SSF50249">
    <property type="entry name" value="Nucleic acid-binding proteins"/>
    <property type="match status" value="1"/>
</dbReference>
<evidence type="ECO:0000313" key="2">
    <source>
        <dbReference type="EMBL" id="SES37637.1"/>
    </source>
</evidence>
<dbReference type="Gene3D" id="2.40.50.140">
    <property type="entry name" value="Nucleic acid-binding proteins"/>
    <property type="match status" value="1"/>
</dbReference>
<accession>A0A1H9WVB9</accession>
<dbReference type="InterPro" id="IPR012340">
    <property type="entry name" value="NA-bd_OB-fold"/>
</dbReference>
<dbReference type="GO" id="GO:0003676">
    <property type="term" value="F:nucleic acid binding"/>
    <property type="evidence" value="ECO:0007669"/>
    <property type="project" value="InterPro"/>
</dbReference>
<keyword evidence="3" id="KW-1185">Reference proteome</keyword>
<dbReference type="RefSeq" id="WP_092783627.1">
    <property type="nucleotide sequence ID" value="NZ_FOGI01000011.1"/>
</dbReference>
<sequence length="69" mass="7404">MSWTDFQNTHAVGDVIEGVVTSTVPFGSFVEYAGVTGLAHEQQLPVGTTVSVRILAIDPQQQRFSLAQA</sequence>
<feature type="domain" description="S1 motif" evidence="1">
    <location>
        <begin position="13"/>
        <end position="69"/>
    </location>
</feature>
<dbReference type="SMART" id="SM00316">
    <property type="entry name" value="S1"/>
    <property type="match status" value="1"/>
</dbReference>